<keyword evidence="2" id="KW-1185">Reference proteome</keyword>
<dbReference type="Proteomes" id="UP000192582">
    <property type="component" value="Unassembled WGS sequence"/>
</dbReference>
<dbReference type="RefSeq" id="WP_084051354.1">
    <property type="nucleotide sequence ID" value="NZ_FWWU01000011.1"/>
</dbReference>
<organism evidence="1 2">
    <name type="scientific">Deinococcus hopiensis KR-140</name>
    <dbReference type="NCBI Taxonomy" id="695939"/>
    <lineage>
        <taxon>Bacteria</taxon>
        <taxon>Thermotogati</taxon>
        <taxon>Deinococcota</taxon>
        <taxon>Deinococci</taxon>
        <taxon>Deinococcales</taxon>
        <taxon>Deinococcaceae</taxon>
        <taxon>Deinococcus</taxon>
    </lineage>
</organism>
<sequence length="71" mass="7763">MRLQARNDFDLGSTEALEELLRAAGKPHFRLLTPPVGEGEMDGHRLIVLAPQEWRAAVLAFFAPLCPPGPA</sequence>
<gene>
    <name evidence="1" type="ORF">SAMN00790413_06031</name>
</gene>
<reference evidence="1 2" key="1">
    <citation type="submission" date="2017-04" db="EMBL/GenBank/DDBJ databases">
        <authorList>
            <person name="Afonso C.L."/>
            <person name="Miller P.J."/>
            <person name="Scott M.A."/>
            <person name="Spackman E."/>
            <person name="Goraichik I."/>
            <person name="Dimitrov K.M."/>
            <person name="Suarez D.L."/>
            <person name="Swayne D.E."/>
        </authorList>
    </citation>
    <scope>NUCLEOTIDE SEQUENCE [LARGE SCALE GENOMIC DNA]</scope>
    <source>
        <strain evidence="1 2">KR-140</strain>
    </source>
</reference>
<name>A0A1W1VVY9_9DEIO</name>
<evidence type="ECO:0000313" key="2">
    <source>
        <dbReference type="Proteomes" id="UP000192582"/>
    </source>
</evidence>
<protein>
    <submittedName>
        <fullName evidence="1">Uncharacterized protein</fullName>
    </submittedName>
</protein>
<proteinExistence type="predicted"/>
<evidence type="ECO:0000313" key="1">
    <source>
        <dbReference type="EMBL" id="SMB97537.1"/>
    </source>
</evidence>
<dbReference type="EMBL" id="FWWU01000011">
    <property type="protein sequence ID" value="SMB97537.1"/>
    <property type="molecule type" value="Genomic_DNA"/>
</dbReference>
<accession>A0A1W1VVY9</accession>
<dbReference type="AlphaFoldDB" id="A0A1W1VVY9"/>